<evidence type="ECO:0000256" key="1">
    <source>
        <dbReference type="SAM" id="MobiDB-lite"/>
    </source>
</evidence>
<dbReference type="EMBL" id="JAZHXJ010002290">
    <property type="protein sequence ID" value="KAL1839774.1"/>
    <property type="molecule type" value="Genomic_DNA"/>
</dbReference>
<accession>A0ABR3VD48</accession>
<comment type="caution">
    <text evidence="2">The sequence shown here is derived from an EMBL/GenBank/DDBJ whole genome shotgun (WGS) entry which is preliminary data.</text>
</comment>
<feature type="region of interest" description="Disordered" evidence="1">
    <location>
        <begin position="129"/>
        <end position="148"/>
    </location>
</feature>
<feature type="compositionally biased region" description="Basic and acidic residues" evidence="1">
    <location>
        <begin position="18"/>
        <end position="30"/>
    </location>
</feature>
<organism evidence="2 3">
    <name type="scientific">Phialemonium thermophilum</name>
    <dbReference type="NCBI Taxonomy" id="223376"/>
    <lineage>
        <taxon>Eukaryota</taxon>
        <taxon>Fungi</taxon>
        <taxon>Dikarya</taxon>
        <taxon>Ascomycota</taxon>
        <taxon>Pezizomycotina</taxon>
        <taxon>Sordariomycetes</taxon>
        <taxon>Sordariomycetidae</taxon>
        <taxon>Cephalothecales</taxon>
        <taxon>Cephalothecaceae</taxon>
        <taxon>Phialemonium</taxon>
    </lineage>
</organism>
<name>A0ABR3VD48_9PEZI</name>
<reference evidence="2 3" key="1">
    <citation type="journal article" date="2024" name="Commun. Biol.">
        <title>Comparative genomic analysis of thermophilic fungi reveals convergent evolutionary adaptations and gene losses.</title>
        <authorList>
            <person name="Steindorff A.S."/>
            <person name="Aguilar-Pontes M.V."/>
            <person name="Robinson A.J."/>
            <person name="Andreopoulos B."/>
            <person name="LaButti K."/>
            <person name="Kuo A."/>
            <person name="Mondo S."/>
            <person name="Riley R."/>
            <person name="Otillar R."/>
            <person name="Haridas S."/>
            <person name="Lipzen A."/>
            <person name="Grimwood J."/>
            <person name="Schmutz J."/>
            <person name="Clum A."/>
            <person name="Reid I.D."/>
            <person name="Moisan M.C."/>
            <person name="Butler G."/>
            <person name="Nguyen T.T.M."/>
            <person name="Dewar K."/>
            <person name="Conant G."/>
            <person name="Drula E."/>
            <person name="Henrissat B."/>
            <person name="Hansel C."/>
            <person name="Singer S."/>
            <person name="Hutchinson M.I."/>
            <person name="de Vries R.P."/>
            <person name="Natvig D.O."/>
            <person name="Powell A.J."/>
            <person name="Tsang A."/>
            <person name="Grigoriev I.V."/>
        </authorList>
    </citation>
    <scope>NUCLEOTIDE SEQUENCE [LARGE SCALE GENOMIC DNA]</scope>
    <source>
        <strain evidence="2 3">ATCC 24622</strain>
    </source>
</reference>
<protein>
    <submittedName>
        <fullName evidence="2">Uncharacterized protein</fullName>
    </submittedName>
</protein>
<keyword evidence="3" id="KW-1185">Reference proteome</keyword>
<sequence>MPASGTTLSNGRAPGNETRPRPSRKQERQKAGHPSGGVLGDDGHHPHWLDVAKSLVLLVKRLHGLINQIRAHVGSISPRLPLRWVPIFSPRRTRKEDLQDQMGFESFPPCPSHETSVHTNRMRCIAARHDGPPEKSRSSHHRKGDQEAEAAGICRLRTMHDGRAKESLWDLLEEGALLSRVHTTAQ</sequence>
<proteinExistence type="predicted"/>
<dbReference type="Proteomes" id="UP001586593">
    <property type="component" value="Unassembled WGS sequence"/>
</dbReference>
<evidence type="ECO:0000313" key="3">
    <source>
        <dbReference type="Proteomes" id="UP001586593"/>
    </source>
</evidence>
<gene>
    <name evidence="2" type="ORF">VTK73DRAFT_3927</name>
</gene>
<feature type="compositionally biased region" description="Polar residues" evidence="1">
    <location>
        <begin position="1"/>
        <end position="10"/>
    </location>
</feature>
<feature type="region of interest" description="Disordered" evidence="1">
    <location>
        <begin position="1"/>
        <end position="44"/>
    </location>
</feature>
<evidence type="ECO:0000313" key="2">
    <source>
        <dbReference type="EMBL" id="KAL1839774.1"/>
    </source>
</evidence>